<dbReference type="Gene3D" id="3.40.50.720">
    <property type="entry name" value="NAD(P)-binding Rossmann-like Domain"/>
    <property type="match status" value="1"/>
</dbReference>
<dbReference type="InterPro" id="IPR036291">
    <property type="entry name" value="NAD(P)-bd_dom_sf"/>
</dbReference>
<dbReference type="RefSeq" id="WP_114029543.1">
    <property type="nucleotide sequence ID" value="NZ_QOIL01000008.1"/>
</dbReference>
<organism evidence="3 4">
    <name type="scientific">Sphaerisporangium album</name>
    <dbReference type="NCBI Taxonomy" id="509200"/>
    <lineage>
        <taxon>Bacteria</taxon>
        <taxon>Bacillati</taxon>
        <taxon>Actinomycetota</taxon>
        <taxon>Actinomycetes</taxon>
        <taxon>Streptosporangiales</taxon>
        <taxon>Streptosporangiaceae</taxon>
        <taxon>Sphaerisporangium</taxon>
    </lineage>
</organism>
<evidence type="ECO:0000256" key="1">
    <source>
        <dbReference type="ARBA" id="ARBA00023002"/>
    </source>
</evidence>
<accession>A0A367FJV8</accession>
<name>A0A367FJV8_9ACTN</name>
<evidence type="ECO:0000256" key="2">
    <source>
        <dbReference type="RuleBase" id="RU000363"/>
    </source>
</evidence>
<dbReference type="PANTHER" id="PTHR43157:SF31">
    <property type="entry name" value="PHOSPHATIDYLINOSITOL-GLYCAN BIOSYNTHESIS CLASS F PROTEIN"/>
    <property type="match status" value="1"/>
</dbReference>
<dbReference type="EMBL" id="QOIL01000008">
    <property type="protein sequence ID" value="RCG30179.1"/>
    <property type="molecule type" value="Genomic_DNA"/>
</dbReference>
<comment type="similarity">
    <text evidence="2">Belongs to the short-chain dehydrogenases/reductases (SDR) family.</text>
</comment>
<dbReference type="PRINTS" id="PR00081">
    <property type="entry name" value="GDHRDH"/>
</dbReference>
<gene>
    <name evidence="3" type="ORF">DQ384_15590</name>
</gene>
<keyword evidence="1" id="KW-0560">Oxidoreductase</keyword>
<dbReference type="AlphaFoldDB" id="A0A367FJV8"/>
<sequence length="274" mass="29069">MISVITGASAGIGAAAAEGLARAGHDVVLVGRSRARLTSVADHVARAAGRRPDVATADFASFQEVTRLAADLLDRYERIDVLVNNAGVMSAERRLTRDGHELMMQVNHLSPFLLTNLLLPRLAASEGRVVTTSSQAAKSGRLTPDDLDRARRRWSAWLQYGDTKQANALFTVALARRGVAATCFHPGIVRTGFAPDSLYMKLLMVIPGVARTPEQGASTLVHLATTPDGVKHTGRYFANGAPASASARMSDVVLASALWDKSLAVTGLSADELS</sequence>
<proteinExistence type="inferred from homology"/>
<dbReference type="Pfam" id="PF00106">
    <property type="entry name" value="adh_short"/>
    <property type="match status" value="1"/>
</dbReference>
<dbReference type="OrthoDB" id="3237043at2"/>
<keyword evidence="4" id="KW-1185">Reference proteome</keyword>
<dbReference type="SUPFAM" id="SSF51735">
    <property type="entry name" value="NAD(P)-binding Rossmann-fold domains"/>
    <property type="match status" value="1"/>
</dbReference>
<dbReference type="InterPro" id="IPR002347">
    <property type="entry name" value="SDR_fam"/>
</dbReference>
<dbReference type="PANTHER" id="PTHR43157">
    <property type="entry name" value="PHOSPHATIDYLINOSITOL-GLYCAN BIOSYNTHESIS CLASS F PROTEIN-RELATED"/>
    <property type="match status" value="1"/>
</dbReference>
<dbReference type="PRINTS" id="PR00080">
    <property type="entry name" value="SDRFAMILY"/>
</dbReference>
<evidence type="ECO:0000313" key="4">
    <source>
        <dbReference type="Proteomes" id="UP000253094"/>
    </source>
</evidence>
<reference evidence="3 4" key="1">
    <citation type="submission" date="2018-06" db="EMBL/GenBank/DDBJ databases">
        <title>Sphaerisporangium craniellae sp. nov., isolated from a marine sponge in the South China Sea.</title>
        <authorList>
            <person name="Li L."/>
        </authorList>
    </citation>
    <scope>NUCLEOTIDE SEQUENCE [LARGE SCALE GENOMIC DNA]</scope>
    <source>
        <strain evidence="3 4">CCTCC AA 208026</strain>
    </source>
</reference>
<protein>
    <submittedName>
        <fullName evidence="3">SDR family NAD(P)-dependent oxidoreductase</fullName>
    </submittedName>
</protein>
<dbReference type="Proteomes" id="UP000253094">
    <property type="component" value="Unassembled WGS sequence"/>
</dbReference>
<dbReference type="GO" id="GO:0016491">
    <property type="term" value="F:oxidoreductase activity"/>
    <property type="evidence" value="ECO:0007669"/>
    <property type="project" value="UniProtKB-KW"/>
</dbReference>
<evidence type="ECO:0000313" key="3">
    <source>
        <dbReference type="EMBL" id="RCG30179.1"/>
    </source>
</evidence>
<comment type="caution">
    <text evidence="3">The sequence shown here is derived from an EMBL/GenBank/DDBJ whole genome shotgun (WGS) entry which is preliminary data.</text>
</comment>